<dbReference type="Proteomes" id="UP000801864">
    <property type="component" value="Unassembled WGS sequence"/>
</dbReference>
<dbReference type="EMBL" id="QLNT01000020">
    <property type="protein sequence ID" value="KAF3062990.1"/>
    <property type="molecule type" value="Genomic_DNA"/>
</dbReference>
<feature type="region of interest" description="Disordered" evidence="1">
    <location>
        <begin position="49"/>
        <end position="73"/>
    </location>
</feature>
<keyword evidence="3" id="KW-1185">Reference proteome</keyword>
<accession>A0A9P4X8N2</accession>
<evidence type="ECO:0000313" key="2">
    <source>
        <dbReference type="EMBL" id="KAF3062990.1"/>
    </source>
</evidence>
<organism evidence="2 3">
    <name type="scientific">Trichoderma lentiforme</name>
    <dbReference type="NCBI Taxonomy" id="1567552"/>
    <lineage>
        <taxon>Eukaryota</taxon>
        <taxon>Fungi</taxon>
        <taxon>Dikarya</taxon>
        <taxon>Ascomycota</taxon>
        <taxon>Pezizomycotina</taxon>
        <taxon>Sordariomycetes</taxon>
        <taxon>Hypocreomycetidae</taxon>
        <taxon>Hypocreales</taxon>
        <taxon>Hypocreaceae</taxon>
        <taxon>Trichoderma</taxon>
    </lineage>
</organism>
<gene>
    <name evidence="2" type="ORF">CFAM422_010505</name>
</gene>
<evidence type="ECO:0000313" key="3">
    <source>
        <dbReference type="Proteomes" id="UP000801864"/>
    </source>
</evidence>
<sequence>MAFRACGLRRSALFVSAVEKLDGEKAFLDYFSDETLPLQIQKLKLNYSRLGQSRPEHNENATPPPQTGINGAH</sequence>
<dbReference type="AlphaFoldDB" id="A0A9P4X8N2"/>
<protein>
    <submittedName>
        <fullName evidence="2">Uncharacterized protein</fullName>
    </submittedName>
</protein>
<name>A0A9P4X8N2_9HYPO</name>
<evidence type="ECO:0000256" key="1">
    <source>
        <dbReference type="SAM" id="MobiDB-lite"/>
    </source>
</evidence>
<proteinExistence type="predicted"/>
<reference evidence="2 3" key="1">
    <citation type="submission" date="2018-06" db="EMBL/GenBank/DDBJ databases">
        <title>Genome analysis of cellulolytic fungus Trichoderma lentiforme CFAM-422.</title>
        <authorList>
            <person name="Steindorff A.S."/>
            <person name="Formighieri E.F."/>
            <person name="Midorikawa G.E.O."/>
            <person name="Tamietti M.S."/>
            <person name="Ramos E.Z."/>
            <person name="Silva A.S."/>
            <person name="Bon E.P.S."/>
            <person name="Mendes T.D."/>
            <person name="Damaso M.C.T."/>
            <person name="Favaro L.C.L."/>
        </authorList>
    </citation>
    <scope>NUCLEOTIDE SEQUENCE [LARGE SCALE GENOMIC DNA]</scope>
    <source>
        <strain evidence="2 3">CFAM-422</strain>
    </source>
</reference>
<comment type="caution">
    <text evidence="2">The sequence shown here is derived from an EMBL/GenBank/DDBJ whole genome shotgun (WGS) entry which is preliminary data.</text>
</comment>